<dbReference type="SUPFAM" id="SSF55874">
    <property type="entry name" value="ATPase domain of HSP90 chaperone/DNA topoisomerase II/histidine kinase"/>
    <property type="match status" value="1"/>
</dbReference>
<dbReference type="Pfam" id="PF04024">
    <property type="entry name" value="PspC"/>
    <property type="match status" value="1"/>
</dbReference>
<proteinExistence type="predicted"/>
<name>A0A8J3LJW4_9ACTN</name>
<reference evidence="7" key="1">
    <citation type="submission" date="2021-01" db="EMBL/GenBank/DDBJ databases">
        <title>Whole genome shotgun sequence of Planosporangium flavigriseum NBRC 105377.</title>
        <authorList>
            <person name="Komaki H."/>
            <person name="Tamura T."/>
        </authorList>
    </citation>
    <scope>NUCLEOTIDE SEQUENCE</scope>
    <source>
        <strain evidence="7">NBRC 105377</strain>
    </source>
</reference>
<evidence type="ECO:0000256" key="3">
    <source>
        <dbReference type="ARBA" id="ARBA00023012"/>
    </source>
</evidence>
<dbReference type="PANTHER" id="PTHR24421:SF61">
    <property type="entry name" value="OXYGEN SENSOR HISTIDINE KINASE NREB"/>
    <property type="match status" value="1"/>
</dbReference>
<feature type="transmembrane region" description="Helical" evidence="4">
    <location>
        <begin position="180"/>
        <end position="204"/>
    </location>
</feature>
<keyword evidence="3" id="KW-0902">Two-component regulatory system</keyword>
<feature type="transmembrane region" description="Helical" evidence="4">
    <location>
        <begin position="155"/>
        <end position="174"/>
    </location>
</feature>
<dbReference type="InterPro" id="IPR050482">
    <property type="entry name" value="Sensor_HK_TwoCompSys"/>
</dbReference>
<keyword evidence="4" id="KW-0812">Transmembrane</keyword>
<dbReference type="EMBL" id="BONU01000005">
    <property type="protein sequence ID" value="GIG72704.1"/>
    <property type="molecule type" value="Genomic_DNA"/>
</dbReference>
<evidence type="ECO:0000256" key="2">
    <source>
        <dbReference type="ARBA" id="ARBA00022777"/>
    </source>
</evidence>
<feature type="transmembrane region" description="Helical" evidence="4">
    <location>
        <begin position="103"/>
        <end position="119"/>
    </location>
</feature>
<dbReference type="GO" id="GO:0000160">
    <property type="term" value="P:phosphorelay signal transduction system"/>
    <property type="evidence" value="ECO:0007669"/>
    <property type="project" value="UniProtKB-KW"/>
</dbReference>
<gene>
    <name evidence="7" type="ORF">Pfl04_11080</name>
</gene>
<dbReference type="RefSeq" id="WP_168075621.1">
    <property type="nucleotide sequence ID" value="NZ_BAAAQJ010000019.1"/>
</dbReference>
<dbReference type="Pfam" id="PF02518">
    <property type="entry name" value="HATPase_c"/>
    <property type="match status" value="1"/>
</dbReference>
<keyword evidence="2 7" id="KW-0418">Kinase</keyword>
<dbReference type="GO" id="GO:0016301">
    <property type="term" value="F:kinase activity"/>
    <property type="evidence" value="ECO:0007669"/>
    <property type="project" value="UniProtKB-KW"/>
</dbReference>
<keyword evidence="4" id="KW-1133">Transmembrane helix</keyword>
<feature type="transmembrane region" description="Helical" evidence="4">
    <location>
        <begin position="39"/>
        <end position="66"/>
    </location>
</feature>
<feature type="domain" description="Histidine kinase/HSP90-like ATPase" evidence="5">
    <location>
        <begin position="311"/>
        <end position="400"/>
    </location>
</feature>
<evidence type="ECO:0000256" key="4">
    <source>
        <dbReference type="SAM" id="Phobius"/>
    </source>
</evidence>
<protein>
    <submittedName>
        <fullName evidence="7">Histidine kinase</fullName>
    </submittedName>
</protein>
<keyword evidence="1" id="KW-0808">Transferase</keyword>
<dbReference type="PANTHER" id="PTHR24421">
    <property type="entry name" value="NITRATE/NITRITE SENSOR PROTEIN NARX-RELATED"/>
    <property type="match status" value="1"/>
</dbReference>
<evidence type="ECO:0000259" key="5">
    <source>
        <dbReference type="Pfam" id="PF02518"/>
    </source>
</evidence>
<comment type="caution">
    <text evidence="7">The sequence shown here is derived from an EMBL/GenBank/DDBJ whole genome shotgun (WGS) entry which is preliminary data.</text>
</comment>
<accession>A0A8J3LJW4</accession>
<evidence type="ECO:0000256" key="1">
    <source>
        <dbReference type="ARBA" id="ARBA00022679"/>
    </source>
</evidence>
<organism evidence="7 8">
    <name type="scientific">Planosporangium flavigriseum</name>
    <dbReference type="NCBI Taxonomy" id="373681"/>
    <lineage>
        <taxon>Bacteria</taxon>
        <taxon>Bacillati</taxon>
        <taxon>Actinomycetota</taxon>
        <taxon>Actinomycetes</taxon>
        <taxon>Micromonosporales</taxon>
        <taxon>Micromonosporaceae</taxon>
        <taxon>Planosporangium</taxon>
    </lineage>
</organism>
<evidence type="ECO:0000259" key="6">
    <source>
        <dbReference type="Pfam" id="PF04024"/>
    </source>
</evidence>
<sequence>MTAPTPARRLYRVTDARVVGGVAAGIAAHLNASVTLVRIVFVVLASFSGLGALLYAAFWAVLPLAPGQRSTRRDRRQLVPFLALGVGILLVQVLSGMGGVKSVIGWLVAIVAVGVGMIWQQADPKRRDRWTAAVPQAPWLGVVLEGDRRGLMLRLIGGGALVAAGIIGTVAVVSGADLSALINGLLFGGLALAGAGLALAPMLWRVFGQLRTEREARIREQERAEVAAMIHDQVLHTLALIQRSAGDSKSVLRLARAQERTLRGWLYKSTASPTERLRAALEEAAAEVEDTYAVAVEVVVVGDRDVDDRVRALVAAAREALVNAGKHAGVSSVSLYAEVEPEQASVFVRDRGVGFDPEAVDDDRHGVRGSILGRMQRHGGRAEIRSEPGSGTEVRLFMPTPGWSPAEEKENVSE</sequence>
<keyword evidence="8" id="KW-1185">Reference proteome</keyword>
<keyword evidence="4" id="KW-0472">Membrane</keyword>
<dbReference type="InterPro" id="IPR007168">
    <property type="entry name" value="Phageshock_PspC_N"/>
</dbReference>
<evidence type="ECO:0000313" key="8">
    <source>
        <dbReference type="Proteomes" id="UP000653674"/>
    </source>
</evidence>
<dbReference type="InterPro" id="IPR003594">
    <property type="entry name" value="HATPase_dom"/>
</dbReference>
<dbReference type="AlphaFoldDB" id="A0A8J3LJW4"/>
<dbReference type="InterPro" id="IPR036890">
    <property type="entry name" value="HATPase_C_sf"/>
</dbReference>
<evidence type="ECO:0000313" key="7">
    <source>
        <dbReference type="EMBL" id="GIG72704.1"/>
    </source>
</evidence>
<dbReference type="Gene3D" id="3.30.565.10">
    <property type="entry name" value="Histidine kinase-like ATPase, C-terminal domain"/>
    <property type="match status" value="1"/>
</dbReference>
<dbReference type="Proteomes" id="UP000653674">
    <property type="component" value="Unassembled WGS sequence"/>
</dbReference>
<feature type="domain" description="Phage shock protein PspC N-terminal" evidence="6">
    <location>
        <begin position="8"/>
        <end position="64"/>
    </location>
</feature>
<feature type="transmembrane region" description="Helical" evidence="4">
    <location>
        <begin position="78"/>
        <end position="97"/>
    </location>
</feature>